<keyword evidence="3" id="KW-0560">Oxidoreductase</keyword>
<dbReference type="NCBIfam" id="TIGR01316">
    <property type="entry name" value="gltA"/>
    <property type="match status" value="1"/>
</dbReference>
<accession>A0A519BI66</accession>
<gene>
    <name evidence="3" type="primary">gltA</name>
    <name evidence="3" type="ORF">EVJ46_01685</name>
</gene>
<dbReference type="InterPro" id="IPR023753">
    <property type="entry name" value="FAD/NAD-binding_dom"/>
</dbReference>
<reference evidence="3 4" key="1">
    <citation type="journal article" date="2019" name="ISME J.">
        <title>Insights into ecological role of a new deltaproteobacterial order Candidatus Acidulodesulfobacterales by metagenomics and metatranscriptomics.</title>
        <authorList>
            <person name="Tan S."/>
            <person name="Liu J."/>
            <person name="Fang Y."/>
            <person name="Hedlund B.P."/>
            <person name="Lian Z.H."/>
            <person name="Huang L.Y."/>
            <person name="Li J.T."/>
            <person name="Huang L.N."/>
            <person name="Li W.J."/>
            <person name="Jiang H.C."/>
            <person name="Dong H.L."/>
            <person name="Shu W.S."/>
        </authorList>
    </citation>
    <scope>NUCLEOTIDE SEQUENCE [LARGE SCALE GENOMIC DNA]</scope>
    <source>
        <strain evidence="3">AP2</strain>
    </source>
</reference>
<dbReference type="InterPro" id="IPR036188">
    <property type="entry name" value="FAD/NAD-bd_sf"/>
</dbReference>
<dbReference type="EMBL" id="SGBC01000001">
    <property type="protein sequence ID" value="RZD16973.1"/>
    <property type="molecule type" value="Genomic_DNA"/>
</dbReference>
<evidence type="ECO:0000313" key="3">
    <source>
        <dbReference type="EMBL" id="RZD16973.1"/>
    </source>
</evidence>
<dbReference type="Pfam" id="PF07992">
    <property type="entry name" value="Pyr_redox_2"/>
    <property type="match status" value="1"/>
</dbReference>
<evidence type="ECO:0000259" key="2">
    <source>
        <dbReference type="Pfam" id="PF14691"/>
    </source>
</evidence>
<evidence type="ECO:0000259" key="1">
    <source>
        <dbReference type="Pfam" id="PF07992"/>
    </source>
</evidence>
<dbReference type="SUPFAM" id="SSF51971">
    <property type="entry name" value="Nucleotide-binding domain"/>
    <property type="match status" value="2"/>
</dbReference>
<evidence type="ECO:0000313" key="4">
    <source>
        <dbReference type="Proteomes" id="UP000316562"/>
    </source>
</evidence>
<dbReference type="InterPro" id="IPR009051">
    <property type="entry name" value="Helical_ferredxn"/>
</dbReference>
<sequence length="483" mass="53128">MENKNKEQIILNTKERLKIKRHDMPAQNPAKRVQNFKEVSVGYSIEEAIEEAKRCIDCKVPYCIQGCPVSIDIPAFIKLIEKGDFLGAAKKIREKSSLPAICGRVCPQEDQCEKACTVGKRKDSTSVAIGNLERFVADYEAEHGKKNNVSNGKNLYDKKIAIVGAGPSGLAAAGELRQKGYRVSIFEALHEVGGVLIYGVPEFRLPKSILLREVQILKDNGVEIFTNVVIGKTITVDELLNEKGYSAVFIGTGAGTPKFLNIPGEELNGVYSANEFLTRINLMRAYNMNEYDTPMKCGKTLVVFGAGNTAMDAVRTGLRLGYSDARIFYRRSRNEMTARLEEIHHAEQEGIKFDFLINPIRFIGDEKQNLKQVECERMELGEPDESGRRRPIPIKGSEFVADIDAAVIAIGTNVNPIVPSSTPGMDLNKWGYIIADEKTGKTTKKGVFAGGDIVTGAATVILAMGAGKNAADAIDQYLKTDIW</sequence>
<organism evidence="3 4">
    <name type="scientific">Acididesulfobacter guangdongensis</name>
    <dbReference type="NCBI Taxonomy" id="2597225"/>
    <lineage>
        <taxon>Bacteria</taxon>
        <taxon>Deltaproteobacteria</taxon>
        <taxon>Candidatus Acidulodesulfobacterales</taxon>
        <taxon>Candidatus Acididesulfobacter</taxon>
    </lineage>
</organism>
<comment type="caution">
    <text evidence="3">The sequence shown here is derived from an EMBL/GenBank/DDBJ whole genome shotgun (WGS) entry which is preliminary data.</text>
</comment>
<dbReference type="InterPro" id="IPR006004">
    <property type="entry name" value="SudA-like"/>
</dbReference>
<dbReference type="PANTHER" id="PTHR42783:SF3">
    <property type="entry name" value="GLUTAMATE SYNTHASE [NADPH] SMALL CHAIN-RELATED"/>
    <property type="match status" value="1"/>
</dbReference>
<dbReference type="Gene3D" id="3.50.50.60">
    <property type="entry name" value="FAD/NAD(P)-binding domain"/>
    <property type="match status" value="2"/>
</dbReference>
<feature type="domain" description="FAD/NAD(P)-binding" evidence="1">
    <location>
        <begin position="159"/>
        <end position="467"/>
    </location>
</feature>
<dbReference type="EC" id="1.4.1.13" evidence="3"/>
<name>A0A519BI66_ACIG2</name>
<dbReference type="InterPro" id="IPR028261">
    <property type="entry name" value="DPD_II"/>
</dbReference>
<dbReference type="PANTHER" id="PTHR42783">
    <property type="entry name" value="GLUTAMATE SYNTHASE [NADPH] SMALL CHAIN"/>
    <property type="match status" value="1"/>
</dbReference>
<dbReference type="PRINTS" id="PR00419">
    <property type="entry name" value="ADXRDTASE"/>
</dbReference>
<proteinExistence type="predicted"/>
<protein>
    <submittedName>
        <fullName evidence="3">NADPH-dependent glutamate synthase</fullName>
        <ecNumber evidence="3">1.4.1.13</ecNumber>
    </submittedName>
</protein>
<dbReference type="Gene3D" id="1.10.1060.10">
    <property type="entry name" value="Alpha-helical ferredoxin"/>
    <property type="match status" value="1"/>
</dbReference>
<dbReference type="Proteomes" id="UP000316562">
    <property type="component" value="Unassembled WGS sequence"/>
</dbReference>
<dbReference type="GO" id="GO:0004355">
    <property type="term" value="F:glutamate synthase (NADPH) activity"/>
    <property type="evidence" value="ECO:0007669"/>
    <property type="project" value="UniProtKB-EC"/>
</dbReference>
<dbReference type="SUPFAM" id="SSF46548">
    <property type="entry name" value="alpha-helical ferredoxin"/>
    <property type="match status" value="1"/>
</dbReference>
<dbReference type="Pfam" id="PF14691">
    <property type="entry name" value="Fer4_20"/>
    <property type="match status" value="1"/>
</dbReference>
<dbReference type="GO" id="GO:0051536">
    <property type="term" value="F:iron-sulfur cluster binding"/>
    <property type="evidence" value="ECO:0007669"/>
    <property type="project" value="InterPro"/>
</dbReference>
<dbReference type="AlphaFoldDB" id="A0A519BI66"/>
<feature type="domain" description="Dihydroprymidine dehydrogenase" evidence="2">
    <location>
        <begin position="32"/>
        <end position="144"/>
    </location>
</feature>